<dbReference type="AlphaFoldDB" id="A0A433RSJ5"/>
<dbReference type="EMBL" id="JTFC01000031">
    <property type="protein sequence ID" value="RUS55135.1"/>
    <property type="molecule type" value="Genomic_DNA"/>
</dbReference>
<dbReference type="RefSeq" id="WP_020189672.1">
    <property type="nucleotide sequence ID" value="NZ_JTFC01000031.1"/>
</dbReference>
<organism evidence="1 2">
    <name type="scientific">Candidatus Kurthia intestinigallinarum</name>
    <dbReference type="NCBI Taxonomy" id="1562256"/>
    <lineage>
        <taxon>Bacteria</taxon>
        <taxon>Bacillati</taxon>
        <taxon>Bacillota</taxon>
        <taxon>Bacilli</taxon>
        <taxon>Bacillales</taxon>
        <taxon>Caryophanaceae</taxon>
        <taxon>Kurthia</taxon>
    </lineage>
</organism>
<proteinExistence type="predicted"/>
<dbReference type="OrthoDB" id="2455233at2"/>
<keyword evidence="2" id="KW-1185">Reference proteome</keyword>
<evidence type="ECO:0000313" key="2">
    <source>
        <dbReference type="Proteomes" id="UP000288623"/>
    </source>
</evidence>
<reference evidence="1 2" key="1">
    <citation type="submission" date="2014-11" db="EMBL/GenBank/DDBJ databases">
        <title>Genome sequence and analysis of novel Kurthia sp.</title>
        <authorList>
            <person name="Lawson J.N."/>
            <person name="Gonzalez J.E."/>
            <person name="Rinauldi L."/>
            <person name="Xuan Z."/>
            <person name="Firman A."/>
            <person name="Shaddox L."/>
            <person name="Trudeau A."/>
            <person name="Shah S."/>
            <person name="Reiman D."/>
        </authorList>
    </citation>
    <scope>NUCLEOTIDE SEQUENCE [LARGE SCALE GENOMIC DNA]</scope>
    <source>
        <strain evidence="1 2">3B1D</strain>
    </source>
</reference>
<accession>A0A433RSJ5</accession>
<protein>
    <submittedName>
        <fullName evidence="1">Uncharacterized protein</fullName>
    </submittedName>
</protein>
<gene>
    <name evidence="1" type="ORF">QI30_09270</name>
</gene>
<name>A0A433RSJ5_9BACL</name>
<dbReference type="Proteomes" id="UP000288623">
    <property type="component" value="Unassembled WGS sequence"/>
</dbReference>
<evidence type="ECO:0000313" key="1">
    <source>
        <dbReference type="EMBL" id="RUS55135.1"/>
    </source>
</evidence>
<comment type="caution">
    <text evidence="1">The sequence shown here is derived from an EMBL/GenBank/DDBJ whole genome shotgun (WGS) entry which is preliminary data.</text>
</comment>
<sequence length="124" mass="14595">MHSTKELLEKHRKNKRIKRFSSLREVPTPTVKIGDRQAVTEELQKALNVFDSMKDKEVAQQSEIDCFADAIAIYELYINQMLVIMDDGENAWNYSNAEIEELVESVSLLYRHFDSLVRKKLFQW</sequence>